<keyword evidence="1" id="KW-1133">Transmembrane helix</keyword>
<reference evidence="2 3" key="1">
    <citation type="submission" date="2015-01" db="EMBL/GenBank/DDBJ databases">
        <authorList>
            <person name="Pelicic Vladimir"/>
        </authorList>
    </citation>
    <scope>NUCLEOTIDE SEQUENCE [LARGE SCALE GENOMIC DNA]</scope>
    <source>
        <strain evidence="2 3">2908</strain>
    </source>
</reference>
<sequence>MSLTEVFFIVSMVLSIFFAISFFVLFIYYLVIYNRVNKNFRAVTRHD</sequence>
<evidence type="ECO:0000313" key="3">
    <source>
        <dbReference type="Proteomes" id="UP000183504"/>
    </source>
</evidence>
<dbReference type="AlphaFoldDB" id="A0A0B7GMY6"/>
<evidence type="ECO:0000313" key="2">
    <source>
        <dbReference type="EMBL" id="CEL89427.1"/>
    </source>
</evidence>
<evidence type="ECO:0000256" key="1">
    <source>
        <dbReference type="SAM" id="Phobius"/>
    </source>
</evidence>
<accession>A0A0B7GMY6</accession>
<proteinExistence type="predicted"/>
<keyword evidence="1" id="KW-0472">Membrane</keyword>
<protein>
    <submittedName>
        <fullName evidence="2">Uncharacterized protein</fullName>
    </submittedName>
</protein>
<dbReference type="RefSeq" id="WP_002928913.1">
    <property type="nucleotide sequence ID" value="NZ_CAXTGR010000002.1"/>
</dbReference>
<organism evidence="2 3">
    <name type="scientific">Streptococcus sanguinis</name>
    <dbReference type="NCBI Taxonomy" id="1305"/>
    <lineage>
        <taxon>Bacteria</taxon>
        <taxon>Bacillati</taxon>
        <taxon>Bacillota</taxon>
        <taxon>Bacilli</taxon>
        <taxon>Lactobacillales</taxon>
        <taxon>Streptococcaceae</taxon>
        <taxon>Streptococcus</taxon>
    </lineage>
</organism>
<dbReference type="EMBL" id="CDMW01000001">
    <property type="protein sequence ID" value="CEL89427.1"/>
    <property type="molecule type" value="Genomic_DNA"/>
</dbReference>
<feature type="transmembrane region" description="Helical" evidence="1">
    <location>
        <begin position="6"/>
        <end position="31"/>
    </location>
</feature>
<dbReference type="Proteomes" id="UP000183504">
    <property type="component" value="Unassembled WGS sequence"/>
</dbReference>
<keyword evidence="1" id="KW-0812">Transmembrane</keyword>
<name>A0A0B7GMY6_STRSA</name>
<gene>
    <name evidence="2" type="ORF">SSV_0092</name>
</gene>